<evidence type="ECO:0000256" key="1">
    <source>
        <dbReference type="ARBA" id="ARBA00002274"/>
    </source>
</evidence>
<keyword evidence="8 13" id="KW-0547">Nucleotide-binding</keyword>
<evidence type="ECO:0000313" key="16">
    <source>
        <dbReference type="Proteomes" id="UP000033121"/>
    </source>
</evidence>
<comment type="caution">
    <text evidence="15">The sequence shown here is derived from an EMBL/GenBank/DDBJ whole genome shotgun (WGS) entry which is preliminary data.</text>
</comment>
<comment type="function">
    <text evidence="1 13">Transfers the gamma-phosphate of ATP to the 4'-position of a tetraacyldisaccharide 1-phosphate intermediate (termed DS-1-P) to form tetraacyldisaccharide 1,4'-bis-phosphate (lipid IVA).</text>
</comment>
<gene>
    <name evidence="13 15" type="primary">lpxK</name>
    <name evidence="15" type="ORF">FPE01S_03_06160</name>
</gene>
<evidence type="ECO:0000256" key="7">
    <source>
        <dbReference type="ARBA" id="ARBA00022679"/>
    </source>
</evidence>
<dbReference type="AlphaFoldDB" id="A0A0E9N463"/>
<evidence type="ECO:0000256" key="14">
    <source>
        <dbReference type="SAM" id="Phobius"/>
    </source>
</evidence>
<dbReference type="NCBIfam" id="TIGR00682">
    <property type="entry name" value="lpxK"/>
    <property type="match status" value="1"/>
</dbReference>
<feature type="transmembrane region" description="Helical" evidence="14">
    <location>
        <begin position="12"/>
        <end position="28"/>
    </location>
</feature>
<comment type="catalytic activity">
    <reaction evidence="13">
        <text>a lipid A disaccharide + ATP = a lipid IVA + ADP + H(+)</text>
        <dbReference type="Rhea" id="RHEA:67840"/>
        <dbReference type="ChEBI" id="CHEBI:15378"/>
        <dbReference type="ChEBI" id="CHEBI:30616"/>
        <dbReference type="ChEBI" id="CHEBI:176343"/>
        <dbReference type="ChEBI" id="CHEBI:176425"/>
        <dbReference type="ChEBI" id="CHEBI:456216"/>
        <dbReference type="EC" id="2.7.1.130"/>
    </reaction>
</comment>
<dbReference type="UniPathway" id="UPA00359">
    <property type="reaction ID" value="UER00482"/>
</dbReference>
<evidence type="ECO:0000256" key="5">
    <source>
        <dbReference type="ARBA" id="ARBA00022516"/>
    </source>
</evidence>
<dbReference type="InterPro" id="IPR003758">
    <property type="entry name" value="LpxK"/>
</dbReference>
<protein>
    <recommendedName>
        <fullName evidence="4 13">Tetraacyldisaccharide 4'-kinase</fullName>
        <ecNumber evidence="3 13">2.7.1.130</ecNumber>
    </recommendedName>
    <alternativeName>
        <fullName evidence="12 13">Lipid A 4'-kinase</fullName>
    </alternativeName>
</protein>
<evidence type="ECO:0000256" key="8">
    <source>
        <dbReference type="ARBA" id="ARBA00022741"/>
    </source>
</evidence>
<accession>A0A0E9N463</accession>
<keyword evidence="16" id="KW-1185">Reference proteome</keyword>
<dbReference type="EMBL" id="BBWV01000003">
    <property type="protein sequence ID" value="GAO44578.1"/>
    <property type="molecule type" value="Genomic_DNA"/>
</dbReference>
<comment type="caution">
    <text evidence="13">Lacks conserved residue(s) required for the propagation of feature annotation.</text>
</comment>
<dbReference type="PANTHER" id="PTHR42724:SF1">
    <property type="entry name" value="TETRAACYLDISACCHARIDE 4'-KINASE, MITOCHONDRIAL-RELATED"/>
    <property type="match status" value="1"/>
</dbReference>
<dbReference type="Proteomes" id="UP000033121">
    <property type="component" value="Unassembled WGS sequence"/>
</dbReference>
<dbReference type="Pfam" id="PF02606">
    <property type="entry name" value="LpxK"/>
    <property type="match status" value="1"/>
</dbReference>
<keyword evidence="14" id="KW-0472">Membrane</keyword>
<dbReference type="HAMAP" id="MF_00409">
    <property type="entry name" value="LpxK"/>
    <property type="match status" value="1"/>
</dbReference>
<keyword evidence="14" id="KW-0812">Transmembrane</keyword>
<dbReference type="OrthoDB" id="9766423at2"/>
<sequence length="358" mass="41492">MNFNFPLLKPVRIILFPFSLLYYLIIFIRNKCYDFKLFPTSSFALPVICVGNIAAGGTGKSPMVEFLLQFLSRERRLATLSRGYKRKTRGYVLANGHTNALDIGDEPMQFYLKFPDVAVAVGEDRVATLPQLLHDHPETECVILDDAFQHRSISAGWNILLTDFNNLYTRDWYLPTGDLRDEKRRAREADMVVVTKCPGHLSRQEADAIREELSLAPGQALFFSTIHYGELYHITDKQHYKLTPDVEVLLVTGIANPRPLKKLLNDHCRTYEELTYSDHHIFSIDDLREIRKRFQQLTGKYKIILTTEKDAVRLIKFRQELHDMPLFVIPIEMQFLFHDTERFTGLIGKFIKEFSAQS</sequence>
<dbReference type="GO" id="GO:0009029">
    <property type="term" value="F:lipid-A 4'-kinase activity"/>
    <property type="evidence" value="ECO:0007669"/>
    <property type="project" value="UniProtKB-UniRule"/>
</dbReference>
<keyword evidence="7 13" id="KW-0808">Transferase</keyword>
<evidence type="ECO:0000313" key="15">
    <source>
        <dbReference type="EMBL" id="GAO44578.1"/>
    </source>
</evidence>
<dbReference type="GO" id="GO:0005524">
    <property type="term" value="F:ATP binding"/>
    <property type="evidence" value="ECO:0007669"/>
    <property type="project" value="UniProtKB-UniRule"/>
</dbReference>
<comment type="similarity">
    <text evidence="13">Belongs to the LpxK family.</text>
</comment>
<keyword evidence="5 13" id="KW-0444">Lipid biosynthesis</keyword>
<dbReference type="GO" id="GO:0009244">
    <property type="term" value="P:lipopolysaccharide core region biosynthetic process"/>
    <property type="evidence" value="ECO:0007669"/>
    <property type="project" value="TreeGrafter"/>
</dbReference>
<evidence type="ECO:0000256" key="12">
    <source>
        <dbReference type="ARBA" id="ARBA00029757"/>
    </source>
</evidence>
<dbReference type="EC" id="2.7.1.130" evidence="3 13"/>
<evidence type="ECO:0000256" key="10">
    <source>
        <dbReference type="ARBA" id="ARBA00022840"/>
    </source>
</evidence>
<keyword evidence="11 13" id="KW-0443">Lipid metabolism</keyword>
<keyword evidence="6 13" id="KW-0441">Lipid A biosynthesis</keyword>
<comment type="pathway">
    <text evidence="2 13">Glycolipid biosynthesis; lipid IV(A) biosynthesis; lipid IV(A) from (3R)-3-hydroxytetradecanoyl-[acyl-carrier-protein] and UDP-N-acetyl-alpha-D-glucosamine: step 6/6.</text>
</comment>
<evidence type="ECO:0000256" key="4">
    <source>
        <dbReference type="ARBA" id="ARBA00016436"/>
    </source>
</evidence>
<dbReference type="GO" id="GO:0005886">
    <property type="term" value="C:plasma membrane"/>
    <property type="evidence" value="ECO:0007669"/>
    <property type="project" value="TreeGrafter"/>
</dbReference>
<name>A0A0E9N463_9BACT</name>
<dbReference type="GO" id="GO:0009245">
    <property type="term" value="P:lipid A biosynthetic process"/>
    <property type="evidence" value="ECO:0007669"/>
    <property type="project" value="UniProtKB-UniRule"/>
</dbReference>
<evidence type="ECO:0000256" key="2">
    <source>
        <dbReference type="ARBA" id="ARBA00004870"/>
    </source>
</evidence>
<evidence type="ECO:0000256" key="3">
    <source>
        <dbReference type="ARBA" id="ARBA00012071"/>
    </source>
</evidence>
<proteinExistence type="inferred from homology"/>
<organism evidence="15 16">
    <name type="scientific">Flavihumibacter petaseus NBRC 106054</name>
    <dbReference type="NCBI Taxonomy" id="1220578"/>
    <lineage>
        <taxon>Bacteria</taxon>
        <taxon>Pseudomonadati</taxon>
        <taxon>Bacteroidota</taxon>
        <taxon>Chitinophagia</taxon>
        <taxon>Chitinophagales</taxon>
        <taxon>Chitinophagaceae</taxon>
        <taxon>Flavihumibacter</taxon>
    </lineage>
</organism>
<evidence type="ECO:0000256" key="13">
    <source>
        <dbReference type="HAMAP-Rule" id="MF_00409"/>
    </source>
</evidence>
<keyword evidence="14" id="KW-1133">Transmembrane helix</keyword>
<reference evidence="15 16" key="1">
    <citation type="submission" date="2015-04" db="EMBL/GenBank/DDBJ databases">
        <title>Whole genome shotgun sequence of Flavihumibacter petaseus NBRC 106054.</title>
        <authorList>
            <person name="Miyazawa S."/>
            <person name="Hosoyama A."/>
            <person name="Hashimoto M."/>
            <person name="Noguchi M."/>
            <person name="Tsuchikane K."/>
            <person name="Ohji S."/>
            <person name="Yamazoe A."/>
            <person name="Ichikawa N."/>
            <person name="Kimura A."/>
            <person name="Fujita N."/>
        </authorList>
    </citation>
    <scope>NUCLEOTIDE SEQUENCE [LARGE SCALE GENOMIC DNA]</scope>
    <source>
        <strain evidence="15 16">NBRC 106054</strain>
    </source>
</reference>
<dbReference type="PANTHER" id="PTHR42724">
    <property type="entry name" value="TETRAACYLDISACCHARIDE 4'-KINASE"/>
    <property type="match status" value="1"/>
</dbReference>
<keyword evidence="9 13" id="KW-0418">Kinase</keyword>
<dbReference type="SUPFAM" id="SSF52540">
    <property type="entry name" value="P-loop containing nucleoside triphosphate hydrolases"/>
    <property type="match status" value="1"/>
</dbReference>
<evidence type="ECO:0000256" key="11">
    <source>
        <dbReference type="ARBA" id="ARBA00023098"/>
    </source>
</evidence>
<evidence type="ECO:0000256" key="6">
    <source>
        <dbReference type="ARBA" id="ARBA00022556"/>
    </source>
</evidence>
<keyword evidence="10 13" id="KW-0067">ATP-binding</keyword>
<dbReference type="InterPro" id="IPR027417">
    <property type="entry name" value="P-loop_NTPase"/>
</dbReference>
<dbReference type="RefSeq" id="WP_046370483.1">
    <property type="nucleotide sequence ID" value="NZ_BBWV01000003.1"/>
</dbReference>
<dbReference type="STRING" id="1220578.FPE01S_03_06160"/>
<evidence type="ECO:0000256" key="9">
    <source>
        <dbReference type="ARBA" id="ARBA00022777"/>
    </source>
</evidence>